<keyword evidence="2 3" id="KW-0067">ATP-binding</keyword>
<reference evidence="5 6" key="1">
    <citation type="submission" date="2024-04" db="EMBL/GenBank/DDBJ databases">
        <title>Tritrichomonas musculus Genome.</title>
        <authorList>
            <person name="Alves-Ferreira E."/>
            <person name="Grigg M."/>
            <person name="Lorenzi H."/>
            <person name="Galac M."/>
        </authorList>
    </citation>
    <scope>NUCLEOTIDE SEQUENCE [LARGE SCALE GENOMIC DNA]</scope>
    <source>
        <strain evidence="5 6">EAF2021</strain>
    </source>
</reference>
<organism evidence="5 6">
    <name type="scientific">Tritrichomonas musculus</name>
    <dbReference type="NCBI Taxonomy" id="1915356"/>
    <lineage>
        <taxon>Eukaryota</taxon>
        <taxon>Metamonada</taxon>
        <taxon>Parabasalia</taxon>
        <taxon>Tritrichomonadida</taxon>
        <taxon>Tritrichomonadidae</taxon>
        <taxon>Tritrichomonas</taxon>
    </lineage>
</organism>
<dbReference type="Proteomes" id="UP001470230">
    <property type="component" value="Unassembled WGS sequence"/>
</dbReference>
<dbReference type="InterPro" id="IPR006597">
    <property type="entry name" value="Sel1-like"/>
</dbReference>
<evidence type="ECO:0000259" key="4">
    <source>
        <dbReference type="PROSITE" id="PS50011"/>
    </source>
</evidence>
<dbReference type="SUPFAM" id="SSF81901">
    <property type="entry name" value="HCP-like"/>
    <property type="match status" value="3"/>
</dbReference>
<dbReference type="InterPro" id="IPR052945">
    <property type="entry name" value="Mitotic_Regulator"/>
</dbReference>
<dbReference type="InterPro" id="IPR011990">
    <property type="entry name" value="TPR-like_helical_dom_sf"/>
</dbReference>
<keyword evidence="6" id="KW-1185">Reference proteome</keyword>
<dbReference type="PANTHER" id="PTHR43628:SF1">
    <property type="entry name" value="CHITIN SYNTHASE REGULATORY FACTOR 2-RELATED"/>
    <property type="match status" value="1"/>
</dbReference>
<dbReference type="EMBL" id="JAPFFF010000066">
    <property type="protein sequence ID" value="KAK8836320.1"/>
    <property type="molecule type" value="Genomic_DNA"/>
</dbReference>
<dbReference type="SMART" id="SM00671">
    <property type="entry name" value="SEL1"/>
    <property type="match status" value="10"/>
</dbReference>
<sequence length="1140" mass="136286">MLSIFNEFQSKLNKKSIKTQNTKFDEVIKKFFFDIFIEDKKDFTYFLKKINISHTIIIDKYIENESAKKYGDNFYIVCFEYSLFIIQSKIFSDILLFLIKSKDSTIYCCSEQIEHDIQQLTKNIRIHFSRNNFFNKISNYLDEFNVYIDSDQKKKEIKDFWITIRRSLVGFLLMKSYINSIIDRTDQNQFKKLFQKNPKTFKLHKSDYIKLKSLGSGSSSRVYLIYHIEQEKIYALKVFYNHNDESEKLYERELYNYNHLSHPFFPRFYGTLQEGGYKCLVIEYIEGETLEKRKDMGIYNSICTAIDILKIIEYIHNNKFIYRDLKTNNLIVNGKGEIFLIDFDRMIHLEKKNQDDENIEITKDLMNTSPEMENFGIPSFSHDTYFLAKNIFKNLFLEEHYQKYPTLLRLIQKIIDYCSNENPNLRPKIPEIINNYYLIIGVLYSYGYGVKQDYDKAKEYYELSAKQNNSDAFNNLGELYEKGYGVKQDYNKAKEYYELSAKQNNSDAFNNLGELYFNGYGVKQDYNKAIKYYELSAKQNNSKAFNYLGHIYANGFGVKRDYSTAKKYFLLSIQQNYSLALLNMGNLYRKEKDYLKAKTYYELSIQKKNSDSLCKIGNLYLKGRGVKIDYLKAKEYYEESADRNNSNALYKLGKLYFHGQGVKQDYDKAIKYYELSGRQGNWKALFEIGNLYFEGKGIESNYYKAKKYYEMSTYNNNPDGFFFLGVFYSRGDIFEINISLAIQYFSKSIKFHFDQARINNNVDHFYDIKRIYNNYYYHSQNELGLIYLIHYNDIEKATKHIKEAAFGEYPFGQNNFGLTNEIYFNEIENAEYMYKRSSEHNFALAFYNLGHLKEKENEKAKQESDEYIEYYKKASETEDCPLIFHEHQHNDKRLEISKTFIICMINLKLCEYYFNKNDNDESKKYFTRSIKKLLKEQEYLIIEINREKDNANYFFSYLKNFILSFPSFNLANQPNFDLNIDFEDSITLNYNHEFSSTEKQFTIEKNGKEYSTEINEFLFMKKHVKEKKSIELKGIKEKVKIGEEEYEDDHKIIKIFKEGSEIFDFIISNENYKNIFCREIKKIIQIMNEIIYTPPYHILFGRISITKPKQKKERNPNKKEINELFYEGFGLDELKTHFKY</sequence>
<dbReference type="PROSITE" id="PS00108">
    <property type="entry name" value="PROTEIN_KINASE_ST"/>
    <property type="match status" value="1"/>
</dbReference>
<evidence type="ECO:0000313" key="6">
    <source>
        <dbReference type="Proteomes" id="UP001470230"/>
    </source>
</evidence>
<dbReference type="SMART" id="SM00028">
    <property type="entry name" value="TPR"/>
    <property type="match status" value="3"/>
</dbReference>
<comment type="caution">
    <text evidence="5">The sequence shown here is derived from an EMBL/GenBank/DDBJ whole genome shotgun (WGS) entry which is preliminary data.</text>
</comment>
<dbReference type="PROSITE" id="PS00107">
    <property type="entry name" value="PROTEIN_KINASE_ATP"/>
    <property type="match status" value="1"/>
</dbReference>
<evidence type="ECO:0000313" key="5">
    <source>
        <dbReference type="EMBL" id="KAK8836320.1"/>
    </source>
</evidence>
<dbReference type="Gene3D" id="1.10.510.10">
    <property type="entry name" value="Transferase(Phosphotransferase) domain 1"/>
    <property type="match status" value="1"/>
</dbReference>
<feature type="binding site" evidence="3">
    <location>
        <position position="237"/>
    </location>
    <ligand>
        <name>ATP</name>
        <dbReference type="ChEBI" id="CHEBI:30616"/>
    </ligand>
</feature>
<dbReference type="PROSITE" id="PS50011">
    <property type="entry name" value="PROTEIN_KINASE_DOM"/>
    <property type="match status" value="1"/>
</dbReference>
<dbReference type="InterPro" id="IPR011009">
    <property type="entry name" value="Kinase-like_dom_sf"/>
</dbReference>
<protein>
    <recommendedName>
        <fullName evidence="4">Protein kinase domain-containing protein</fullName>
    </recommendedName>
</protein>
<feature type="domain" description="Protein kinase" evidence="4">
    <location>
        <begin position="208"/>
        <end position="438"/>
    </location>
</feature>
<keyword evidence="1 3" id="KW-0547">Nucleotide-binding</keyword>
<dbReference type="InterPro" id="IPR019734">
    <property type="entry name" value="TPR_rpt"/>
</dbReference>
<dbReference type="Pfam" id="PF00069">
    <property type="entry name" value="Pkinase"/>
    <property type="match status" value="1"/>
</dbReference>
<name>A0ABR2GQV8_9EUKA</name>
<dbReference type="PANTHER" id="PTHR43628">
    <property type="entry name" value="ACTIVATOR OF C KINASE PROTEIN 1-RELATED"/>
    <property type="match status" value="1"/>
</dbReference>
<dbReference type="Pfam" id="PF08238">
    <property type="entry name" value="Sel1"/>
    <property type="match status" value="9"/>
</dbReference>
<dbReference type="InterPro" id="IPR000719">
    <property type="entry name" value="Prot_kinase_dom"/>
</dbReference>
<accession>A0ABR2GQV8</accession>
<dbReference type="Gene3D" id="1.25.40.10">
    <property type="entry name" value="Tetratricopeptide repeat domain"/>
    <property type="match status" value="3"/>
</dbReference>
<evidence type="ECO:0000256" key="3">
    <source>
        <dbReference type="PROSITE-ProRule" id="PRU10141"/>
    </source>
</evidence>
<dbReference type="SUPFAM" id="SSF56112">
    <property type="entry name" value="Protein kinase-like (PK-like)"/>
    <property type="match status" value="1"/>
</dbReference>
<dbReference type="SMART" id="SM00220">
    <property type="entry name" value="S_TKc"/>
    <property type="match status" value="1"/>
</dbReference>
<dbReference type="CDD" id="cd00180">
    <property type="entry name" value="PKc"/>
    <property type="match status" value="1"/>
</dbReference>
<dbReference type="InterPro" id="IPR017441">
    <property type="entry name" value="Protein_kinase_ATP_BS"/>
</dbReference>
<evidence type="ECO:0000256" key="1">
    <source>
        <dbReference type="ARBA" id="ARBA00022741"/>
    </source>
</evidence>
<gene>
    <name evidence="5" type="ORF">M9Y10_039655</name>
</gene>
<dbReference type="InterPro" id="IPR008271">
    <property type="entry name" value="Ser/Thr_kinase_AS"/>
</dbReference>
<proteinExistence type="predicted"/>
<evidence type="ECO:0000256" key="2">
    <source>
        <dbReference type="ARBA" id="ARBA00022840"/>
    </source>
</evidence>